<protein>
    <submittedName>
        <fullName evidence="2">Uncharacterized protein</fullName>
    </submittedName>
</protein>
<reference evidence="2" key="1">
    <citation type="journal article" date="2020" name="Nature">
        <title>Giant virus diversity and host interactions through global metagenomics.</title>
        <authorList>
            <person name="Schulz F."/>
            <person name="Roux S."/>
            <person name="Paez-Espino D."/>
            <person name="Jungbluth S."/>
            <person name="Walsh D.A."/>
            <person name="Denef V.J."/>
            <person name="McMahon K.D."/>
            <person name="Konstantinidis K.T."/>
            <person name="Eloe-Fadrosh E.A."/>
            <person name="Kyrpides N.C."/>
            <person name="Woyke T."/>
        </authorList>
    </citation>
    <scope>NUCLEOTIDE SEQUENCE</scope>
    <source>
        <strain evidence="2">GVMAG-M-3300021389-45</strain>
    </source>
</reference>
<feature type="region of interest" description="Disordered" evidence="1">
    <location>
        <begin position="85"/>
        <end position="113"/>
    </location>
</feature>
<accession>A0A6C0CMN3</accession>
<name>A0A6C0CMN3_9ZZZZ</name>
<proteinExistence type="predicted"/>
<evidence type="ECO:0000256" key="1">
    <source>
        <dbReference type="SAM" id="MobiDB-lite"/>
    </source>
</evidence>
<evidence type="ECO:0000313" key="2">
    <source>
        <dbReference type="EMBL" id="QHT05731.1"/>
    </source>
</evidence>
<sequence>MEGQIVDIEYDDETQEMVQIVEDVDDCYVIRTLEHVNYNQYKFSSFCIEVPKECICVFYDTTCLEDTGKYNKVGENIYEALDESDYDYDFDTGDEGSDSSDDSGSEVSLDDDY</sequence>
<dbReference type="EMBL" id="MN739458">
    <property type="protein sequence ID" value="QHT05731.1"/>
    <property type="molecule type" value="Genomic_DNA"/>
</dbReference>
<organism evidence="2">
    <name type="scientific">viral metagenome</name>
    <dbReference type="NCBI Taxonomy" id="1070528"/>
    <lineage>
        <taxon>unclassified sequences</taxon>
        <taxon>metagenomes</taxon>
        <taxon>organismal metagenomes</taxon>
    </lineage>
</organism>
<dbReference type="AlphaFoldDB" id="A0A6C0CMN3"/>